<dbReference type="PANTHER" id="PTHR42776">
    <property type="entry name" value="SERINE PEPTIDASE S9 FAMILY MEMBER"/>
    <property type="match status" value="1"/>
</dbReference>
<dbReference type="RefSeq" id="WP_209338160.1">
    <property type="nucleotide sequence ID" value="NZ_JAGIQL010000004.1"/>
</dbReference>
<proteinExistence type="predicted"/>
<evidence type="ECO:0000313" key="5">
    <source>
        <dbReference type="EMBL" id="MBP0456378.1"/>
    </source>
</evidence>
<evidence type="ECO:0000256" key="1">
    <source>
        <dbReference type="ARBA" id="ARBA00022801"/>
    </source>
</evidence>
<keyword evidence="6" id="KW-1185">Reference proteome</keyword>
<keyword evidence="1" id="KW-0378">Hydrolase</keyword>
<gene>
    <name evidence="5" type="ORF">JFN87_02520</name>
</gene>
<sequence>MSGEEAPVRRIVPDDLAELALVGAPDVAPGGGWTVAAVQSVDEGKERYSSRLWRFATPSAAAPGPDSGPGSDPGAGPAPYPLTGGEGAWSDTAPAIAPDGGRVAFRSDRDGARRLWLVPAAGGVPAPLDAAPDGNPAEFAWLDDEHLLALYAKPKAPPPSMSTSASTASAPVVVDWLRYKNDGAAGPVEPLDELWLLRIAHDGTSCAPRLLRAGGEQARLSCLAPDGRGGVFYAARPRHSDELHPATQVWRHDLVTGGEAPVWRCPSLVRALAVTASGRPVALASGVAGHSVEPPRVWWADEGRPAFPGQDLECERALLADARPLGAPRLLATAGERIVFAVTTAGEVALYEGGADGTARRATAPGRSVVDFAVRDGVAAVCLESATQPAELYVAGRRVSSFNTAWARAVRPVAPEEVTATSADGLPLHGLLYRSPGAERGDLLLRVHGGPHMVYGNAFDVETQGYVAAGFHVLLPEVRGGAGRGTPFRALSVGAWGRGDVDDLTAFADLAVATGVAAPDRLYLAGGSYGGYLTNWTLTRTGRFRAAVSERSLSNLVSKAGTSDNGFTVNSHEFGGADVLDAAGAAELWDRSPLAHARAVTTPLLLIHGESDQRCPVEQSEQFYAALRRTGHEVVLARYPGASHGFATTGRPDHRVHRLELILSWLRDHAARAGDPG</sequence>
<evidence type="ECO:0000256" key="3">
    <source>
        <dbReference type="SAM" id="MobiDB-lite"/>
    </source>
</evidence>
<dbReference type="GO" id="GO:0004252">
    <property type="term" value="F:serine-type endopeptidase activity"/>
    <property type="evidence" value="ECO:0007669"/>
    <property type="project" value="TreeGrafter"/>
</dbReference>
<evidence type="ECO:0000256" key="2">
    <source>
        <dbReference type="ARBA" id="ARBA00022825"/>
    </source>
</evidence>
<dbReference type="InterPro" id="IPR011042">
    <property type="entry name" value="6-blade_b-propeller_TolB-like"/>
</dbReference>
<feature type="domain" description="Peptidase S9 prolyl oligopeptidase catalytic" evidence="4">
    <location>
        <begin position="459"/>
        <end position="670"/>
    </location>
</feature>
<comment type="caution">
    <text evidence="5">The sequence shown here is derived from an EMBL/GenBank/DDBJ whole genome shotgun (WGS) entry which is preliminary data.</text>
</comment>
<reference evidence="5" key="1">
    <citation type="submission" date="2021-03" db="EMBL/GenBank/DDBJ databases">
        <title>Whole genome sequence of Streptomyces bomunensis MMS17-BM035.</title>
        <authorList>
            <person name="Lee J.H."/>
        </authorList>
    </citation>
    <scope>NUCLEOTIDE SEQUENCE</scope>
    <source>
        <strain evidence="5">MMS17-BM035</strain>
    </source>
</reference>
<dbReference type="AlphaFoldDB" id="A0A940MCW4"/>
<dbReference type="Gene3D" id="2.120.10.30">
    <property type="entry name" value="TolB, C-terminal domain"/>
    <property type="match status" value="1"/>
</dbReference>
<dbReference type="PANTHER" id="PTHR42776:SF27">
    <property type="entry name" value="DIPEPTIDYL PEPTIDASE FAMILY MEMBER 6"/>
    <property type="match status" value="1"/>
</dbReference>
<keyword evidence="2" id="KW-0645">Protease</keyword>
<dbReference type="Proteomes" id="UP000670475">
    <property type="component" value="Unassembled WGS sequence"/>
</dbReference>
<dbReference type="Gene3D" id="3.40.50.1820">
    <property type="entry name" value="alpha/beta hydrolase"/>
    <property type="match status" value="1"/>
</dbReference>
<keyword evidence="2" id="KW-0720">Serine protease</keyword>
<dbReference type="InterPro" id="IPR029058">
    <property type="entry name" value="AB_hydrolase_fold"/>
</dbReference>
<evidence type="ECO:0000313" key="6">
    <source>
        <dbReference type="Proteomes" id="UP000670475"/>
    </source>
</evidence>
<feature type="compositionally biased region" description="Low complexity" evidence="3">
    <location>
        <begin position="58"/>
        <end position="77"/>
    </location>
</feature>
<evidence type="ECO:0000259" key="4">
    <source>
        <dbReference type="Pfam" id="PF00326"/>
    </source>
</evidence>
<dbReference type="InterPro" id="IPR011659">
    <property type="entry name" value="WD40"/>
</dbReference>
<dbReference type="SUPFAM" id="SSF53474">
    <property type="entry name" value="alpha/beta-Hydrolases"/>
    <property type="match status" value="1"/>
</dbReference>
<dbReference type="EMBL" id="JAGIQL010000004">
    <property type="protein sequence ID" value="MBP0456378.1"/>
    <property type="molecule type" value="Genomic_DNA"/>
</dbReference>
<accession>A0A940MCW4</accession>
<dbReference type="SUPFAM" id="SSF50993">
    <property type="entry name" value="Peptidase/esterase 'gauge' domain"/>
    <property type="match status" value="1"/>
</dbReference>
<dbReference type="GO" id="GO:0006508">
    <property type="term" value="P:proteolysis"/>
    <property type="evidence" value="ECO:0007669"/>
    <property type="project" value="InterPro"/>
</dbReference>
<dbReference type="Pfam" id="PF07676">
    <property type="entry name" value="PD40"/>
    <property type="match status" value="1"/>
</dbReference>
<organism evidence="5 6">
    <name type="scientific">Streptomyces montanisoli</name>
    <dbReference type="NCBI Taxonomy" id="2798581"/>
    <lineage>
        <taxon>Bacteria</taxon>
        <taxon>Bacillati</taxon>
        <taxon>Actinomycetota</taxon>
        <taxon>Actinomycetes</taxon>
        <taxon>Kitasatosporales</taxon>
        <taxon>Streptomycetaceae</taxon>
        <taxon>Streptomyces</taxon>
    </lineage>
</organism>
<dbReference type="Pfam" id="PF00326">
    <property type="entry name" value="Peptidase_S9"/>
    <property type="match status" value="1"/>
</dbReference>
<dbReference type="InterPro" id="IPR001375">
    <property type="entry name" value="Peptidase_S9_cat"/>
</dbReference>
<name>A0A940MCW4_9ACTN</name>
<feature type="region of interest" description="Disordered" evidence="3">
    <location>
        <begin position="56"/>
        <end position="104"/>
    </location>
</feature>
<protein>
    <submittedName>
        <fullName evidence="5">S9 family peptidase</fullName>
    </submittedName>
</protein>